<gene>
    <name evidence="2" type="ORF">FF125_08245</name>
</gene>
<organism evidence="2 3">
    <name type="scientific">Aureibaculum algae</name>
    <dbReference type="NCBI Taxonomy" id="2584122"/>
    <lineage>
        <taxon>Bacteria</taxon>
        <taxon>Pseudomonadati</taxon>
        <taxon>Bacteroidota</taxon>
        <taxon>Flavobacteriia</taxon>
        <taxon>Flavobacteriales</taxon>
        <taxon>Flavobacteriaceae</taxon>
        <taxon>Aureibaculum</taxon>
    </lineage>
</organism>
<feature type="transmembrane region" description="Helical" evidence="1">
    <location>
        <begin position="21"/>
        <end position="42"/>
    </location>
</feature>
<dbReference type="InterPro" id="IPR045749">
    <property type="entry name" value="DUF6090"/>
</dbReference>
<dbReference type="Proteomes" id="UP000306229">
    <property type="component" value="Chromosome"/>
</dbReference>
<evidence type="ECO:0000313" key="3">
    <source>
        <dbReference type="Proteomes" id="UP000306229"/>
    </source>
</evidence>
<keyword evidence="3" id="KW-1185">Reference proteome</keyword>
<dbReference type="EMBL" id="CP040749">
    <property type="protein sequence ID" value="QCX38421.1"/>
    <property type="molecule type" value="Genomic_DNA"/>
</dbReference>
<dbReference type="Pfam" id="PF19578">
    <property type="entry name" value="DUF6090"/>
    <property type="match status" value="1"/>
</dbReference>
<dbReference type="KEGG" id="fbe:FF125_08245"/>
<dbReference type="OrthoDB" id="821805at2"/>
<dbReference type="RefSeq" id="WP_138949313.1">
    <property type="nucleotide sequence ID" value="NZ_CP040749.1"/>
</dbReference>
<keyword evidence="1" id="KW-0472">Membrane</keyword>
<protein>
    <submittedName>
        <fullName evidence="2">Uncharacterized protein</fullName>
    </submittedName>
</protein>
<proteinExistence type="predicted"/>
<keyword evidence="1" id="KW-0812">Transmembrane</keyword>
<evidence type="ECO:0000256" key="1">
    <source>
        <dbReference type="SAM" id="Phobius"/>
    </source>
</evidence>
<reference evidence="2 3" key="1">
    <citation type="submission" date="2019-05" db="EMBL/GenBank/DDBJ databases">
        <title>Algicella ahnfeltiae gen. nov., sp. nov., a novel marine bacterium of the family Flavobacteriaceae isolated from a red alga.</title>
        <authorList>
            <person name="Nedashkovskaya O.I."/>
            <person name="Kukhlevskiy A.D."/>
            <person name="Kim S.-G."/>
            <person name="Zhukova N.V."/>
            <person name="Mikhailov V.V."/>
        </authorList>
    </citation>
    <scope>NUCLEOTIDE SEQUENCE [LARGE SCALE GENOMIC DNA]</scope>
    <source>
        <strain evidence="2 3">10Alg115</strain>
    </source>
</reference>
<sequence length="253" mass="29251">MIKFFRRIRQNLLKENKTGKYLKYAIGEIILVVIGILIALGINNWNQNRITENEEVAILKAMKTDFLETQNRTKATIKNQETVVKFCYKLQMTMNEQKDIDSIGEYIYRGAISYWRVEPVNGTYDGLIGSGKTDIIKNQKLKSLLAEFSAEIKYGFEDEDFCLELTSSLVEKSSNYAAYLEPERDRKSNGLNKPITEEERNSAIIKHLKNDSFLGVLVTKSDLEKNRLEYQKNILKFVENIIAQIESELVKKE</sequence>
<keyword evidence="1" id="KW-1133">Transmembrane helix</keyword>
<dbReference type="AlphaFoldDB" id="A0A5B7TSU0"/>
<accession>A0A5B7TSU0</accession>
<evidence type="ECO:0000313" key="2">
    <source>
        <dbReference type="EMBL" id="QCX38421.1"/>
    </source>
</evidence>
<name>A0A5B7TSU0_9FLAO</name>